<evidence type="ECO:0000256" key="5">
    <source>
        <dbReference type="ARBA" id="ARBA00022989"/>
    </source>
</evidence>
<evidence type="ECO:0000256" key="7">
    <source>
        <dbReference type="RuleBase" id="RU003879"/>
    </source>
</evidence>
<comment type="similarity">
    <text evidence="2 7">Belongs to the ExbD/TolR family.</text>
</comment>
<name>A0ABW4XS35_9GAMM</name>
<keyword evidence="5 8" id="KW-1133">Transmembrane helix</keyword>
<keyword evidence="7" id="KW-0813">Transport</keyword>
<dbReference type="InterPro" id="IPR003400">
    <property type="entry name" value="ExbD"/>
</dbReference>
<keyword evidence="3" id="KW-1003">Cell membrane</keyword>
<organism evidence="9 10">
    <name type="scientific">Corallincola platygyrae</name>
    <dbReference type="NCBI Taxonomy" id="1193278"/>
    <lineage>
        <taxon>Bacteria</taxon>
        <taxon>Pseudomonadati</taxon>
        <taxon>Pseudomonadota</taxon>
        <taxon>Gammaproteobacteria</taxon>
        <taxon>Alteromonadales</taxon>
        <taxon>Psychromonadaceae</taxon>
        <taxon>Corallincola</taxon>
    </lineage>
</organism>
<proteinExistence type="inferred from homology"/>
<sequence length="174" mass="19319">MRRLRRPQKKDAELDITSFMNLMIVLVPVLLLSMVFSHISVLDIQLPEGGADNPDQKDPPKILELILRKDGMALNYPAGVPLKRIANKEEGYDFDGLSLYLQDLKRAFQQKGIEKRDIVILMEPDTDYQTLVTTMDTVRSFRAVVVASPVDAELFPEISLGDAPALPAQAGGKG</sequence>
<dbReference type="RefSeq" id="WP_345340115.1">
    <property type="nucleotide sequence ID" value="NZ_BAABLI010000013.1"/>
</dbReference>
<evidence type="ECO:0000256" key="8">
    <source>
        <dbReference type="SAM" id="Phobius"/>
    </source>
</evidence>
<evidence type="ECO:0000313" key="10">
    <source>
        <dbReference type="Proteomes" id="UP001597380"/>
    </source>
</evidence>
<dbReference type="EMBL" id="JBHUHT010000030">
    <property type="protein sequence ID" value="MFD2097974.1"/>
    <property type="molecule type" value="Genomic_DNA"/>
</dbReference>
<accession>A0ABW4XS35</accession>
<reference evidence="10" key="1">
    <citation type="journal article" date="2019" name="Int. J. Syst. Evol. Microbiol.">
        <title>The Global Catalogue of Microorganisms (GCM) 10K type strain sequencing project: providing services to taxonomists for standard genome sequencing and annotation.</title>
        <authorList>
            <consortium name="The Broad Institute Genomics Platform"/>
            <consortium name="The Broad Institute Genome Sequencing Center for Infectious Disease"/>
            <person name="Wu L."/>
            <person name="Ma J."/>
        </authorList>
    </citation>
    <scope>NUCLEOTIDE SEQUENCE [LARGE SCALE GENOMIC DNA]</scope>
    <source>
        <strain evidence="10">CGMCC 1.10992</strain>
    </source>
</reference>
<feature type="transmembrane region" description="Helical" evidence="8">
    <location>
        <begin position="20"/>
        <end position="39"/>
    </location>
</feature>
<keyword evidence="10" id="KW-1185">Reference proteome</keyword>
<keyword evidence="6 8" id="KW-0472">Membrane</keyword>
<evidence type="ECO:0000313" key="9">
    <source>
        <dbReference type="EMBL" id="MFD2097974.1"/>
    </source>
</evidence>
<comment type="subcellular location">
    <subcellularLocation>
        <location evidence="1">Cell membrane</location>
        <topology evidence="1">Single-pass membrane protein</topology>
    </subcellularLocation>
    <subcellularLocation>
        <location evidence="7">Cell membrane</location>
        <topology evidence="7">Single-pass type II membrane protein</topology>
    </subcellularLocation>
</comment>
<evidence type="ECO:0000256" key="1">
    <source>
        <dbReference type="ARBA" id="ARBA00004162"/>
    </source>
</evidence>
<evidence type="ECO:0000256" key="4">
    <source>
        <dbReference type="ARBA" id="ARBA00022692"/>
    </source>
</evidence>
<keyword evidence="7" id="KW-0653">Protein transport</keyword>
<evidence type="ECO:0000256" key="3">
    <source>
        <dbReference type="ARBA" id="ARBA00022475"/>
    </source>
</evidence>
<gene>
    <name evidence="9" type="ORF">ACFSJ3_18450</name>
</gene>
<dbReference type="Pfam" id="PF02472">
    <property type="entry name" value="ExbD"/>
    <property type="match status" value="1"/>
</dbReference>
<keyword evidence="4 7" id="KW-0812">Transmembrane</keyword>
<protein>
    <submittedName>
        <fullName evidence="9">ExbD/TolR family protein</fullName>
    </submittedName>
</protein>
<evidence type="ECO:0000256" key="2">
    <source>
        <dbReference type="ARBA" id="ARBA00005811"/>
    </source>
</evidence>
<dbReference type="Proteomes" id="UP001597380">
    <property type="component" value="Unassembled WGS sequence"/>
</dbReference>
<evidence type="ECO:0000256" key="6">
    <source>
        <dbReference type="ARBA" id="ARBA00023136"/>
    </source>
</evidence>
<comment type="caution">
    <text evidence="9">The sequence shown here is derived from an EMBL/GenBank/DDBJ whole genome shotgun (WGS) entry which is preliminary data.</text>
</comment>